<dbReference type="EMBL" id="JAMYWD010000008">
    <property type="protein sequence ID" value="KAJ4964175.1"/>
    <property type="molecule type" value="Genomic_DNA"/>
</dbReference>
<name>A0A9Q0K6M4_9MAGN</name>
<dbReference type="AlphaFoldDB" id="A0A9Q0K6M4"/>
<organism evidence="2 3">
    <name type="scientific">Protea cynaroides</name>
    <dbReference type="NCBI Taxonomy" id="273540"/>
    <lineage>
        <taxon>Eukaryota</taxon>
        <taxon>Viridiplantae</taxon>
        <taxon>Streptophyta</taxon>
        <taxon>Embryophyta</taxon>
        <taxon>Tracheophyta</taxon>
        <taxon>Spermatophyta</taxon>
        <taxon>Magnoliopsida</taxon>
        <taxon>Proteales</taxon>
        <taxon>Proteaceae</taxon>
        <taxon>Protea</taxon>
    </lineage>
</organism>
<evidence type="ECO:0000256" key="1">
    <source>
        <dbReference type="SAM" id="Phobius"/>
    </source>
</evidence>
<gene>
    <name evidence="2" type="ORF">NE237_024114</name>
</gene>
<reference evidence="2" key="1">
    <citation type="journal article" date="2023" name="Plant J.">
        <title>The genome of the king protea, Protea cynaroides.</title>
        <authorList>
            <person name="Chang J."/>
            <person name="Duong T.A."/>
            <person name="Schoeman C."/>
            <person name="Ma X."/>
            <person name="Roodt D."/>
            <person name="Barker N."/>
            <person name="Li Z."/>
            <person name="Van de Peer Y."/>
            <person name="Mizrachi E."/>
        </authorList>
    </citation>
    <scope>NUCLEOTIDE SEQUENCE</scope>
    <source>
        <tissue evidence="2">Young leaves</tissue>
    </source>
</reference>
<dbReference type="Proteomes" id="UP001141806">
    <property type="component" value="Unassembled WGS sequence"/>
</dbReference>
<evidence type="ECO:0000313" key="3">
    <source>
        <dbReference type="Proteomes" id="UP001141806"/>
    </source>
</evidence>
<proteinExistence type="predicted"/>
<accession>A0A9Q0K6M4</accession>
<protein>
    <submittedName>
        <fullName evidence="2">Uncharacterized protein</fullName>
    </submittedName>
</protein>
<feature type="transmembrane region" description="Helical" evidence="1">
    <location>
        <begin position="55"/>
        <end position="72"/>
    </location>
</feature>
<feature type="transmembrane region" description="Helical" evidence="1">
    <location>
        <begin position="92"/>
        <end position="113"/>
    </location>
</feature>
<keyword evidence="3" id="KW-1185">Reference proteome</keyword>
<keyword evidence="1" id="KW-0812">Transmembrane</keyword>
<keyword evidence="1" id="KW-0472">Membrane</keyword>
<keyword evidence="1" id="KW-1133">Transmembrane helix</keyword>
<evidence type="ECO:0000313" key="2">
    <source>
        <dbReference type="EMBL" id="KAJ4964175.1"/>
    </source>
</evidence>
<comment type="caution">
    <text evidence="2">The sequence shown here is derived from an EMBL/GenBank/DDBJ whole genome shotgun (WGS) entry which is preliminary data.</text>
</comment>
<sequence length="132" mass="15205">MISKSTINAAMPQGEPPSDRRRWVIVRRSGFSMDESQWIEINNNMGVTMSSPKLIFFRCLVSTTAASWEVVYHEIPKKKKTKPKISRTLYGIGFNVKTFIVIFSLFSAIFVWLSNIKISPRKQENEGNWMLS</sequence>